<evidence type="ECO:0000313" key="2">
    <source>
        <dbReference type="WBParaSite" id="RSKR_0000873400.1"/>
    </source>
</evidence>
<name>A0AC35U8V0_9BILA</name>
<dbReference type="Proteomes" id="UP000095286">
    <property type="component" value="Unplaced"/>
</dbReference>
<evidence type="ECO:0000313" key="1">
    <source>
        <dbReference type="Proteomes" id="UP000095286"/>
    </source>
</evidence>
<accession>A0AC35U8V0</accession>
<protein>
    <submittedName>
        <fullName evidence="2">Secreted protein</fullName>
    </submittedName>
</protein>
<proteinExistence type="predicted"/>
<reference evidence="2" key="1">
    <citation type="submission" date="2016-11" db="UniProtKB">
        <authorList>
            <consortium name="WormBaseParasite"/>
        </authorList>
    </citation>
    <scope>IDENTIFICATION</scope>
    <source>
        <strain evidence="2">KR3021</strain>
    </source>
</reference>
<dbReference type="WBParaSite" id="RSKR_0000873400.1">
    <property type="protein sequence ID" value="RSKR_0000873400.1"/>
    <property type="gene ID" value="RSKR_0000873400"/>
</dbReference>
<organism evidence="1 2">
    <name type="scientific">Rhabditophanes sp. KR3021</name>
    <dbReference type="NCBI Taxonomy" id="114890"/>
    <lineage>
        <taxon>Eukaryota</taxon>
        <taxon>Metazoa</taxon>
        <taxon>Ecdysozoa</taxon>
        <taxon>Nematoda</taxon>
        <taxon>Chromadorea</taxon>
        <taxon>Rhabditida</taxon>
        <taxon>Tylenchina</taxon>
        <taxon>Panagrolaimomorpha</taxon>
        <taxon>Strongyloidoidea</taxon>
        <taxon>Alloionematidae</taxon>
        <taxon>Rhabditophanes</taxon>
    </lineage>
</organism>
<sequence>MKFVILAVLVALVSATELQDIEIDATSNAMCTTLLKTAQTALNTAVGYNAQSLGWVDSNSLRLAMETKFAQGFYGLRDACNGLKAYKSTLGSNYGFCMDPLRLIVDDTGKATGVTILGARQYVGIIDQLEFACGGGYMIYANQGTCIGNAFTANKKMIADCLAAFTSQSTKDPTQVCIYAADMNLCYLSAFQSCGLEGQFFGCEYSRTGFAQIYPQCALDYCSELAAAPETCNSALFTTCQNTLQTTLGINVPAPWDNPSPFRTAVESFYKSQSTTGLRKVCKAFREFKNCLGGSYGACMQPAYFALKGTMVPNAYMYIKTFNQMHFICGAGFSSYLNNDACMTQTWQQNFNALITCRNLFELSSANDPKDACYYGSQMMQCYQGFFEAGCNYNSPDSAWWACEYARVDVFTKFPNCDLRCTCTFT</sequence>